<dbReference type="Pfam" id="PF00561">
    <property type="entry name" value="Abhydrolase_1"/>
    <property type="match status" value="1"/>
</dbReference>
<name>A0A6G9YWI3_9NOCA</name>
<feature type="domain" description="AB hydrolase-1" evidence="2">
    <location>
        <begin position="62"/>
        <end position="193"/>
    </location>
</feature>
<sequence length="317" mass="32011">MTGRVRVSARRTGWLRAGVLAVSALVAMLAGGPTATAQPVEVPAIAGANDFACRPAADRPDPVVLVHGSGTDAVRSFSTLAPVLRAQGYCVFAANLGRAPILAAGVSGTTNAGWPGLGPIGAALSGQETYGVADIAVSATELAAFVATVQAATGAQHIALVGHSTGGTVIRQFLRAHPGIATTVVTLGTPYRGSTFAGLPRKYPDLAALGLDGPRIAAQVFGTAGAEQAPGSSTLAQLNADGETAPGVRYTAIASHDDEVITPPDTALLSAPDATHRDVWVQDGCAGRRVDHSYLLADRHSMDLVSAALAGAPFPVC</sequence>
<accession>A0A6G9YWI3</accession>
<protein>
    <submittedName>
        <fullName evidence="3">Alpha/beta fold hydrolase</fullName>
    </submittedName>
</protein>
<keyword evidence="3" id="KW-0378">Hydrolase</keyword>
<evidence type="ECO:0000259" key="2">
    <source>
        <dbReference type="Pfam" id="PF00561"/>
    </source>
</evidence>
<dbReference type="SUPFAM" id="SSF53474">
    <property type="entry name" value="alpha/beta-Hydrolases"/>
    <property type="match status" value="1"/>
</dbReference>
<proteinExistence type="predicted"/>
<evidence type="ECO:0000313" key="4">
    <source>
        <dbReference type="Proteomes" id="UP000500953"/>
    </source>
</evidence>
<gene>
    <name evidence="3" type="ORF">F6W96_04715</name>
</gene>
<dbReference type="Gene3D" id="3.40.50.1820">
    <property type="entry name" value="alpha/beta hydrolase"/>
    <property type="match status" value="1"/>
</dbReference>
<organism evidence="3 4">
    <name type="scientific">Nocardia terpenica</name>
    <dbReference type="NCBI Taxonomy" id="455432"/>
    <lineage>
        <taxon>Bacteria</taxon>
        <taxon>Bacillati</taxon>
        <taxon>Actinomycetota</taxon>
        <taxon>Actinomycetes</taxon>
        <taxon>Mycobacteriales</taxon>
        <taxon>Nocardiaceae</taxon>
        <taxon>Nocardia</taxon>
    </lineage>
</organism>
<dbReference type="GO" id="GO:0016787">
    <property type="term" value="F:hydrolase activity"/>
    <property type="evidence" value="ECO:0007669"/>
    <property type="project" value="UniProtKB-KW"/>
</dbReference>
<dbReference type="PANTHER" id="PTHR37946">
    <property type="entry name" value="SLL1969 PROTEIN"/>
    <property type="match status" value="1"/>
</dbReference>
<dbReference type="AlphaFoldDB" id="A0A6G9YWI3"/>
<dbReference type="RefSeq" id="WP_167485093.1">
    <property type="nucleotide sequence ID" value="NZ_CP046173.1"/>
</dbReference>
<dbReference type="InterPro" id="IPR000073">
    <property type="entry name" value="AB_hydrolase_1"/>
</dbReference>
<dbReference type="EMBL" id="CP046173">
    <property type="protein sequence ID" value="QIS17709.1"/>
    <property type="molecule type" value="Genomic_DNA"/>
</dbReference>
<dbReference type="PANTHER" id="PTHR37946:SF1">
    <property type="entry name" value="SLL1969 PROTEIN"/>
    <property type="match status" value="1"/>
</dbReference>
<dbReference type="Proteomes" id="UP000500953">
    <property type="component" value="Chromosome"/>
</dbReference>
<dbReference type="InterPro" id="IPR029058">
    <property type="entry name" value="AB_hydrolase_fold"/>
</dbReference>
<feature type="signal peptide" evidence="1">
    <location>
        <begin position="1"/>
        <end position="37"/>
    </location>
</feature>
<reference evidence="3 4" key="1">
    <citation type="journal article" date="2019" name="ACS Chem. Biol.">
        <title>Identification and Mobilization of a Cryptic Antibiotic Biosynthesis Gene Locus from a Human-Pathogenic Nocardia Isolate.</title>
        <authorList>
            <person name="Herisse M."/>
            <person name="Ishida K."/>
            <person name="Porter J.L."/>
            <person name="Howden B."/>
            <person name="Hertweck C."/>
            <person name="Stinear T.P."/>
            <person name="Pidot S.J."/>
        </authorList>
    </citation>
    <scope>NUCLEOTIDE SEQUENCE [LARGE SCALE GENOMIC DNA]</scope>
    <source>
        <strain evidence="3 4">AUSMDU00012715</strain>
    </source>
</reference>
<evidence type="ECO:0000256" key="1">
    <source>
        <dbReference type="SAM" id="SignalP"/>
    </source>
</evidence>
<feature type="chain" id="PRO_5026080213" evidence="1">
    <location>
        <begin position="38"/>
        <end position="317"/>
    </location>
</feature>
<evidence type="ECO:0000313" key="3">
    <source>
        <dbReference type="EMBL" id="QIS17709.1"/>
    </source>
</evidence>
<keyword evidence="1" id="KW-0732">Signal</keyword>